<dbReference type="PANTHER" id="PTHR23048">
    <property type="entry name" value="MYOSIN LIGHT CHAIN 1, 3"/>
    <property type="match status" value="1"/>
</dbReference>
<dbReference type="InterPro" id="IPR002048">
    <property type="entry name" value="EF_hand_dom"/>
</dbReference>
<keyword evidence="1" id="KW-0479">Metal-binding</keyword>
<keyword evidence="2" id="KW-0677">Repeat</keyword>
<evidence type="ECO:0000256" key="3">
    <source>
        <dbReference type="ARBA" id="ARBA00022837"/>
    </source>
</evidence>
<dbReference type="PANTHER" id="PTHR23048:SF59">
    <property type="entry name" value="EF-HAND SUPERFAMILY PROTEIN"/>
    <property type="match status" value="1"/>
</dbReference>
<feature type="compositionally biased region" description="Pro residues" evidence="4">
    <location>
        <begin position="7"/>
        <end position="20"/>
    </location>
</feature>
<dbReference type="InterPro" id="IPR050230">
    <property type="entry name" value="CALM/Myosin/TropC-like"/>
</dbReference>
<keyword evidence="7" id="KW-1185">Reference proteome</keyword>
<dbReference type="CDD" id="cd00051">
    <property type="entry name" value="EFh"/>
    <property type="match status" value="1"/>
</dbReference>
<dbReference type="STRING" id="703135.A0A2A9N9E4"/>
<dbReference type="Gene3D" id="1.10.238.10">
    <property type="entry name" value="EF-hand"/>
    <property type="match status" value="2"/>
</dbReference>
<gene>
    <name evidence="6" type="ORF">AMATHDRAFT_67515</name>
</gene>
<feature type="region of interest" description="Disordered" evidence="4">
    <location>
        <begin position="1"/>
        <end position="56"/>
    </location>
</feature>
<dbReference type="FunFam" id="1.10.238.10:FF:000181">
    <property type="entry name" value="CALML5 isoform 1"/>
    <property type="match status" value="1"/>
</dbReference>
<dbReference type="PROSITE" id="PS50222">
    <property type="entry name" value="EF_HAND_2"/>
    <property type="match status" value="4"/>
</dbReference>
<feature type="domain" description="EF-hand" evidence="5">
    <location>
        <begin position="167"/>
        <end position="199"/>
    </location>
</feature>
<dbReference type="EMBL" id="KZ302104">
    <property type="protein sequence ID" value="PFH47555.1"/>
    <property type="molecule type" value="Genomic_DNA"/>
</dbReference>
<dbReference type="InterPro" id="IPR018247">
    <property type="entry name" value="EF_Hand_1_Ca_BS"/>
</dbReference>
<dbReference type="Pfam" id="PF13499">
    <property type="entry name" value="EF-hand_7"/>
    <property type="match status" value="2"/>
</dbReference>
<protein>
    <recommendedName>
        <fullName evidence="5">EF-hand domain-containing protein</fullName>
    </recommendedName>
</protein>
<evidence type="ECO:0000256" key="2">
    <source>
        <dbReference type="ARBA" id="ARBA00022737"/>
    </source>
</evidence>
<keyword evidence="3" id="KW-0106">Calcium</keyword>
<organism evidence="6 7">
    <name type="scientific">Amanita thiersii Skay4041</name>
    <dbReference type="NCBI Taxonomy" id="703135"/>
    <lineage>
        <taxon>Eukaryota</taxon>
        <taxon>Fungi</taxon>
        <taxon>Dikarya</taxon>
        <taxon>Basidiomycota</taxon>
        <taxon>Agaricomycotina</taxon>
        <taxon>Agaricomycetes</taxon>
        <taxon>Agaricomycetidae</taxon>
        <taxon>Agaricales</taxon>
        <taxon>Pluteineae</taxon>
        <taxon>Amanitaceae</taxon>
        <taxon>Amanita</taxon>
    </lineage>
</organism>
<evidence type="ECO:0000256" key="4">
    <source>
        <dbReference type="SAM" id="MobiDB-lite"/>
    </source>
</evidence>
<sequence length="199" mass="21537">MCMIWPLHPPSPLPSPPLPPYARCFARGNGRDGGGSPAAPGDDPDSNADYDDADGDGTITIDELELALRAAGKTPTRRQLQHFLREVDKNDDQRIDMDEFIAMLEGENGHGAAAAAGNGAVGGAGAHRSSVHETDMIEAFKVFDKDGNGKISREELQEVMSSLGEELTEQQLQSMIEEADLDGDGEICFNEFRRMMFSV</sequence>
<evidence type="ECO:0000313" key="7">
    <source>
        <dbReference type="Proteomes" id="UP000242287"/>
    </source>
</evidence>
<dbReference type="Proteomes" id="UP000242287">
    <property type="component" value="Unassembled WGS sequence"/>
</dbReference>
<dbReference type="InterPro" id="IPR011992">
    <property type="entry name" value="EF-hand-dom_pair"/>
</dbReference>
<dbReference type="FunFam" id="1.10.238.10:FF:000178">
    <property type="entry name" value="Calmodulin-2 A"/>
    <property type="match status" value="1"/>
</dbReference>
<feature type="domain" description="EF-hand" evidence="5">
    <location>
        <begin position="52"/>
        <end position="74"/>
    </location>
</feature>
<evidence type="ECO:0000256" key="1">
    <source>
        <dbReference type="ARBA" id="ARBA00022723"/>
    </source>
</evidence>
<evidence type="ECO:0000259" key="5">
    <source>
        <dbReference type="PROSITE" id="PS50222"/>
    </source>
</evidence>
<dbReference type="SMART" id="SM00054">
    <property type="entry name" value="EFh"/>
    <property type="match status" value="4"/>
</dbReference>
<feature type="domain" description="EF-hand" evidence="5">
    <location>
        <begin position="131"/>
        <end position="166"/>
    </location>
</feature>
<reference evidence="6 7" key="1">
    <citation type="submission" date="2014-02" db="EMBL/GenBank/DDBJ databases">
        <title>Transposable element dynamics among asymbiotic and ectomycorrhizal Amanita fungi.</title>
        <authorList>
            <consortium name="DOE Joint Genome Institute"/>
            <person name="Hess J."/>
            <person name="Skrede I."/>
            <person name="Wolfe B."/>
            <person name="LaButti K."/>
            <person name="Ohm R.A."/>
            <person name="Grigoriev I.V."/>
            <person name="Pringle A."/>
        </authorList>
    </citation>
    <scope>NUCLEOTIDE SEQUENCE [LARGE SCALE GENOMIC DNA]</scope>
    <source>
        <strain evidence="6 7">SKay4041</strain>
    </source>
</reference>
<dbReference type="GO" id="GO:0005509">
    <property type="term" value="F:calcium ion binding"/>
    <property type="evidence" value="ECO:0007669"/>
    <property type="project" value="InterPro"/>
</dbReference>
<dbReference type="GO" id="GO:0016460">
    <property type="term" value="C:myosin II complex"/>
    <property type="evidence" value="ECO:0007669"/>
    <property type="project" value="TreeGrafter"/>
</dbReference>
<dbReference type="AlphaFoldDB" id="A0A2A9N9E4"/>
<dbReference type="OrthoDB" id="26525at2759"/>
<dbReference type="SUPFAM" id="SSF47473">
    <property type="entry name" value="EF-hand"/>
    <property type="match status" value="1"/>
</dbReference>
<feature type="compositionally biased region" description="Acidic residues" evidence="4">
    <location>
        <begin position="42"/>
        <end position="55"/>
    </location>
</feature>
<accession>A0A2A9N9E4</accession>
<proteinExistence type="predicted"/>
<dbReference type="PROSITE" id="PS00018">
    <property type="entry name" value="EF_HAND_1"/>
    <property type="match status" value="4"/>
</dbReference>
<evidence type="ECO:0000313" key="6">
    <source>
        <dbReference type="EMBL" id="PFH47555.1"/>
    </source>
</evidence>
<feature type="domain" description="EF-hand" evidence="5">
    <location>
        <begin position="75"/>
        <end position="110"/>
    </location>
</feature>
<name>A0A2A9N9E4_9AGAR</name>